<dbReference type="GO" id="GO:0000785">
    <property type="term" value="C:chromatin"/>
    <property type="evidence" value="ECO:0007669"/>
    <property type="project" value="TreeGrafter"/>
</dbReference>
<feature type="compositionally biased region" description="Basic and acidic residues" evidence="3">
    <location>
        <begin position="163"/>
        <end position="173"/>
    </location>
</feature>
<keyword evidence="7" id="KW-1185">Reference proteome</keyword>
<dbReference type="PANTHER" id="PTHR22880:SF225">
    <property type="entry name" value="BROMODOMAIN-CONTAINING PROTEIN BET-1-RELATED"/>
    <property type="match status" value="1"/>
</dbReference>
<organism evidence="6 7">
    <name type="scientific">Bombardia bombarda</name>
    <dbReference type="NCBI Taxonomy" id="252184"/>
    <lineage>
        <taxon>Eukaryota</taxon>
        <taxon>Fungi</taxon>
        <taxon>Dikarya</taxon>
        <taxon>Ascomycota</taxon>
        <taxon>Pezizomycotina</taxon>
        <taxon>Sordariomycetes</taxon>
        <taxon>Sordariomycetidae</taxon>
        <taxon>Sordariales</taxon>
        <taxon>Lasiosphaeriaceae</taxon>
        <taxon>Bombardia</taxon>
    </lineage>
</organism>
<dbReference type="EMBL" id="JAULSR010000001">
    <property type="protein sequence ID" value="KAK0634447.1"/>
    <property type="molecule type" value="Genomic_DNA"/>
</dbReference>
<evidence type="ECO:0000313" key="7">
    <source>
        <dbReference type="Proteomes" id="UP001174934"/>
    </source>
</evidence>
<feature type="compositionally biased region" description="Basic and acidic residues" evidence="3">
    <location>
        <begin position="257"/>
        <end position="266"/>
    </location>
</feature>
<dbReference type="GO" id="GO:0005634">
    <property type="term" value="C:nucleus"/>
    <property type="evidence" value="ECO:0007669"/>
    <property type="project" value="TreeGrafter"/>
</dbReference>
<feature type="compositionally biased region" description="Basic and acidic residues" evidence="3">
    <location>
        <begin position="481"/>
        <end position="492"/>
    </location>
</feature>
<proteinExistence type="predicted"/>
<comment type="caution">
    <text evidence="6">The sequence shown here is derived from an EMBL/GenBank/DDBJ whole genome shotgun (WGS) entry which is preliminary data.</text>
</comment>
<evidence type="ECO:0000256" key="1">
    <source>
        <dbReference type="ARBA" id="ARBA00023117"/>
    </source>
</evidence>
<feature type="domain" description="NET" evidence="5">
    <location>
        <begin position="772"/>
        <end position="853"/>
    </location>
</feature>
<evidence type="ECO:0000256" key="3">
    <source>
        <dbReference type="SAM" id="MobiDB-lite"/>
    </source>
</evidence>
<reference evidence="6" key="1">
    <citation type="submission" date="2023-06" db="EMBL/GenBank/DDBJ databases">
        <title>Genome-scale phylogeny and comparative genomics of the fungal order Sordariales.</title>
        <authorList>
            <consortium name="Lawrence Berkeley National Laboratory"/>
            <person name="Hensen N."/>
            <person name="Bonometti L."/>
            <person name="Westerberg I."/>
            <person name="Brannstrom I.O."/>
            <person name="Guillou S."/>
            <person name="Cros-Aarteil S."/>
            <person name="Calhoun S."/>
            <person name="Haridas S."/>
            <person name="Kuo A."/>
            <person name="Mondo S."/>
            <person name="Pangilinan J."/>
            <person name="Riley R."/>
            <person name="LaButti K."/>
            <person name="Andreopoulos B."/>
            <person name="Lipzen A."/>
            <person name="Chen C."/>
            <person name="Yanf M."/>
            <person name="Daum C."/>
            <person name="Ng V."/>
            <person name="Clum A."/>
            <person name="Steindorff A."/>
            <person name="Ohm R."/>
            <person name="Martin F."/>
            <person name="Silar P."/>
            <person name="Natvig D."/>
            <person name="Lalanne C."/>
            <person name="Gautier V."/>
            <person name="Ament-velasquez S.L."/>
            <person name="Kruys A."/>
            <person name="Hutchinson M.I."/>
            <person name="Powell A.J."/>
            <person name="Barry K."/>
            <person name="Miller A.N."/>
            <person name="Grigoriev I.V."/>
            <person name="Debuchy R."/>
            <person name="Gladieux P."/>
            <person name="Thoren M.H."/>
            <person name="Johannesson H."/>
        </authorList>
    </citation>
    <scope>NUCLEOTIDE SEQUENCE</scope>
    <source>
        <strain evidence="6">SMH3391-2</strain>
    </source>
</reference>
<evidence type="ECO:0000259" key="5">
    <source>
        <dbReference type="PROSITE" id="PS51525"/>
    </source>
</evidence>
<feature type="region of interest" description="Disordered" evidence="3">
    <location>
        <begin position="426"/>
        <end position="504"/>
    </location>
</feature>
<evidence type="ECO:0000256" key="2">
    <source>
        <dbReference type="PROSITE-ProRule" id="PRU00035"/>
    </source>
</evidence>
<keyword evidence="1 2" id="KW-0103">Bromodomain</keyword>
<dbReference type="SUPFAM" id="SSF47370">
    <property type="entry name" value="Bromodomain"/>
    <property type="match status" value="2"/>
</dbReference>
<feature type="compositionally biased region" description="Polar residues" evidence="3">
    <location>
        <begin position="49"/>
        <end position="62"/>
    </location>
</feature>
<dbReference type="PROSITE" id="PS51525">
    <property type="entry name" value="NET"/>
    <property type="match status" value="1"/>
</dbReference>
<sequence>MAASTLDTDGRNGSLEVNGHVSPGRIQLESGQEADKPVATEVTIGKITQNEEAFTSNQSTTDDAAATLDKQKSPSPALATQSSAMEEAAEEAAGDASEDKMDVDVDAPTKLTVPDAAEEVSEPKQSDPQNDENTTPVLSAIVVSPLPASPALDAPPDSAPSPKTKDVEMKDTEAAGIELPVVVDTAESTQDTAVSDVPPVTPGNDANTDLPNLSGLAVDGRQKSPVEPGTADTSMSDVPLAAGKMAREREADSEEEPAAKRVRTDSAAENVPVETEVKAEAAQNRMDVDKPAEKPKSSSVYRANGELKALNDDSLNNNPITHWQNRQIRSILGGVKKTKAGALFKQSVMAMWPQLWNDYSARVANPTDISKMERRLRNEDDETPYANMGEFKSDLDLLVQNSITFNGDSHDVTRSAGSVRETILARMGQQPAAEPSKPDKKEVVKPHPTRHTEHPAVPTPKPVPESPAFAIPASSNGMPLIRRDSTKPDSRNKRPVKPAHSKDLVYDKRKKKLSPELRFCEEVLAEIRKSKHIAANEHFQLPVDPVALNIPSYHKIIKKPMDLSTMSQKMAAGEYPSAKEFEKDFDLIVKNCRTFNGDGHAVYLSALGLQDLFRQEMSKKDEWMAKNAPPATPAQTHAPSPRPKYESEDDESEAEPEPEQDEERKTINSRLSGFRRRLDEEQKRINELMNSGTSEISDIEIAQSVVNMLQRQILEERKKLAALPAPKAAKPKPTKTKKANTGGGGGGGSHNKKNAASGLSAGQGASASKKPSGKKGSTKRRMGALEKEVIAAGIADLDGPHLEKAIDIIKKDTGQGENDSGELELDIELLSDDALAKLYDIALKVFPNLRAEKERTFAPPPLQAQAAPRNNKAAAANKSKKNKPMSKTEQERRIQQLNELRAQAGGRQGSGSQEPMESIEGTGRGSADPTPQHLQDSEDEESSEEE</sequence>
<protein>
    <recommendedName>
        <fullName evidence="8">Bromodomain-containing protein</fullName>
    </recommendedName>
</protein>
<feature type="compositionally biased region" description="Low complexity" evidence="3">
    <location>
        <begin position="754"/>
        <end position="770"/>
    </location>
</feature>
<feature type="domain" description="Bromo" evidence="4">
    <location>
        <begin position="336"/>
        <end position="413"/>
    </location>
</feature>
<dbReference type="Proteomes" id="UP001174934">
    <property type="component" value="Unassembled WGS sequence"/>
</dbReference>
<feature type="compositionally biased region" description="Basic and acidic residues" evidence="3">
    <location>
        <begin position="436"/>
        <end position="454"/>
    </location>
</feature>
<dbReference type="GO" id="GO:0006355">
    <property type="term" value="P:regulation of DNA-templated transcription"/>
    <property type="evidence" value="ECO:0007669"/>
    <property type="project" value="TreeGrafter"/>
</dbReference>
<feature type="region of interest" description="Disordered" evidence="3">
    <location>
        <begin position="1"/>
        <end position="37"/>
    </location>
</feature>
<feature type="region of interest" description="Disordered" evidence="3">
    <location>
        <begin position="856"/>
        <end position="946"/>
    </location>
</feature>
<feature type="compositionally biased region" description="Acidic residues" evidence="3">
    <location>
        <begin position="647"/>
        <end position="661"/>
    </location>
</feature>
<feature type="compositionally biased region" description="Polar residues" evidence="3">
    <location>
        <begin position="126"/>
        <end position="137"/>
    </location>
</feature>
<dbReference type="InterPro" id="IPR050935">
    <property type="entry name" value="Bromo_chromatin_reader"/>
</dbReference>
<gene>
    <name evidence="6" type="ORF">B0T17DRAFT_611459</name>
</gene>
<feature type="compositionally biased region" description="Low complexity" evidence="3">
    <location>
        <begin position="863"/>
        <end position="877"/>
    </location>
</feature>
<dbReference type="SMART" id="SM00297">
    <property type="entry name" value="BROMO"/>
    <property type="match status" value="2"/>
</dbReference>
<dbReference type="GO" id="GO:0006338">
    <property type="term" value="P:chromatin remodeling"/>
    <property type="evidence" value="ECO:0007669"/>
    <property type="project" value="TreeGrafter"/>
</dbReference>
<feature type="compositionally biased region" description="Low complexity" evidence="3">
    <location>
        <begin position="144"/>
        <end position="162"/>
    </location>
</feature>
<dbReference type="InterPro" id="IPR038336">
    <property type="entry name" value="NET_sf"/>
</dbReference>
<feature type="domain" description="Bromo" evidence="4">
    <location>
        <begin position="531"/>
        <end position="603"/>
    </location>
</feature>
<name>A0AA40CDH9_9PEZI</name>
<feature type="compositionally biased region" description="Basic residues" evidence="3">
    <location>
        <begin position="729"/>
        <end position="738"/>
    </location>
</feature>
<dbReference type="Pfam" id="PF17035">
    <property type="entry name" value="BET"/>
    <property type="match status" value="1"/>
</dbReference>
<feature type="compositionally biased region" description="Acidic residues" evidence="3">
    <location>
        <begin position="937"/>
        <end position="946"/>
    </location>
</feature>
<dbReference type="AlphaFoldDB" id="A0AA40CDH9"/>
<accession>A0AA40CDH9</accession>
<feature type="region of interest" description="Disordered" evidence="3">
    <location>
        <begin position="49"/>
        <end position="301"/>
    </location>
</feature>
<feature type="region of interest" description="Disordered" evidence="3">
    <location>
        <begin position="626"/>
        <end position="675"/>
    </location>
</feature>
<evidence type="ECO:0008006" key="8">
    <source>
        <dbReference type="Google" id="ProtNLM"/>
    </source>
</evidence>
<feature type="compositionally biased region" description="Basic and acidic residues" evidence="3">
    <location>
        <begin position="286"/>
        <end position="296"/>
    </location>
</feature>
<dbReference type="PANTHER" id="PTHR22880">
    <property type="entry name" value="FALZ-RELATED BROMODOMAIN-CONTAINING PROTEINS"/>
    <property type="match status" value="1"/>
</dbReference>
<dbReference type="Gene3D" id="1.20.1270.220">
    <property type="match status" value="1"/>
</dbReference>
<feature type="compositionally biased region" description="Low complexity" evidence="3">
    <location>
        <begin position="901"/>
        <end position="913"/>
    </location>
</feature>
<dbReference type="Pfam" id="PF00439">
    <property type="entry name" value="Bromodomain"/>
    <property type="match status" value="2"/>
</dbReference>
<dbReference type="PROSITE" id="PS50014">
    <property type="entry name" value="BROMODOMAIN_2"/>
    <property type="match status" value="2"/>
</dbReference>
<dbReference type="CDD" id="cd04369">
    <property type="entry name" value="Bromodomain"/>
    <property type="match status" value="1"/>
</dbReference>
<dbReference type="PRINTS" id="PR00503">
    <property type="entry name" value="BROMODOMAIN"/>
</dbReference>
<evidence type="ECO:0000259" key="4">
    <source>
        <dbReference type="PROSITE" id="PS50014"/>
    </source>
</evidence>
<feature type="region of interest" description="Disordered" evidence="3">
    <location>
        <begin position="718"/>
        <end position="784"/>
    </location>
</feature>
<dbReference type="InterPro" id="IPR001487">
    <property type="entry name" value="Bromodomain"/>
</dbReference>
<dbReference type="InterPro" id="IPR036427">
    <property type="entry name" value="Bromodomain-like_sf"/>
</dbReference>
<feature type="compositionally biased region" description="Basic residues" evidence="3">
    <location>
        <begin position="771"/>
        <end position="782"/>
    </location>
</feature>
<dbReference type="Gene3D" id="1.20.920.10">
    <property type="entry name" value="Bromodomain-like"/>
    <property type="match status" value="2"/>
</dbReference>
<evidence type="ECO:0000313" key="6">
    <source>
        <dbReference type="EMBL" id="KAK0634447.1"/>
    </source>
</evidence>
<dbReference type="InterPro" id="IPR027353">
    <property type="entry name" value="NET_dom"/>
</dbReference>